<dbReference type="InterPro" id="IPR003708">
    <property type="entry name" value="SecB"/>
</dbReference>
<dbReference type="AlphaFoldDB" id="A0A7L6N349"/>
<comment type="similarity">
    <text evidence="1">Belongs to the SecB family.</text>
</comment>
<dbReference type="KEGG" id="tbk:HF295_03005"/>
<dbReference type="Pfam" id="PF02556">
    <property type="entry name" value="SecB"/>
    <property type="match status" value="1"/>
</dbReference>
<dbReference type="Gene3D" id="3.10.420.10">
    <property type="entry name" value="SecB-like"/>
    <property type="match status" value="1"/>
</dbReference>
<evidence type="ECO:0008006" key="4">
    <source>
        <dbReference type="Google" id="ProtNLM"/>
    </source>
</evidence>
<dbReference type="GO" id="GO:0051262">
    <property type="term" value="P:protein tetramerization"/>
    <property type="evidence" value="ECO:0007669"/>
    <property type="project" value="InterPro"/>
</dbReference>
<dbReference type="PANTHER" id="PTHR36918:SF1">
    <property type="entry name" value="PROTEIN-EXPORT PROTEIN SECB"/>
    <property type="match status" value="1"/>
</dbReference>
<dbReference type="SUPFAM" id="SSF54611">
    <property type="entry name" value="SecB-like"/>
    <property type="match status" value="1"/>
</dbReference>
<proteinExistence type="inferred from homology"/>
<dbReference type="PANTHER" id="PTHR36918">
    <property type="match status" value="1"/>
</dbReference>
<sequence>MYQVIKTTFATDRLEIKNNHIQGKNFKLQPKISRKTGKVRDNVYFTALILEVTSTTEQPFPIDMFIDFRGIFEFKAGDDENEILNFLKNEAVQMMFPYLRTTMTNLTTTAMLPPIILPIIDVAKLFPDNRETAYVN</sequence>
<evidence type="ECO:0000313" key="3">
    <source>
        <dbReference type="Proteomes" id="UP000512167"/>
    </source>
</evidence>
<dbReference type="InterPro" id="IPR035958">
    <property type="entry name" value="SecB-like_sf"/>
</dbReference>
<protein>
    <recommendedName>
        <fullName evidence="4">Preprotein translocase subunit SecB</fullName>
    </recommendedName>
</protein>
<dbReference type="Proteomes" id="UP000512167">
    <property type="component" value="Chromosome"/>
</dbReference>
<evidence type="ECO:0000313" key="2">
    <source>
        <dbReference type="EMBL" id="QLY39882.1"/>
    </source>
</evidence>
<dbReference type="RefSeq" id="WP_312032373.1">
    <property type="nucleotide sequence ID" value="NZ_CP051151.1"/>
</dbReference>
<dbReference type="GO" id="GO:0051082">
    <property type="term" value="F:unfolded protein binding"/>
    <property type="evidence" value="ECO:0007669"/>
    <property type="project" value="InterPro"/>
</dbReference>
<accession>A0A7L6N349</accession>
<name>A0A7L6N349_9MOLU</name>
<evidence type="ECO:0000256" key="1">
    <source>
        <dbReference type="ARBA" id="ARBA00009990"/>
    </source>
</evidence>
<dbReference type="GO" id="GO:0015031">
    <property type="term" value="P:protein transport"/>
    <property type="evidence" value="ECO:0007669"/>
    <property type="project" value="InterPro"/>
</dbReference>
<gene>
    <name evidence="2" type="ORF">HF295_03005</name>
</gene>
<organism evidence="2 3">
    <name type="scientific">Hujiaoplasma nucleasis</name>
    <dbReference type="NCBI Taxonomy" id="2725268"/>
    <lineage>
        <taxon>Bacteria</taxon>
        <taxon>Bacillati</taxon>
        <taxon>Mycoplasmatota</taxon>
        <taxon>Mollicutes</taxon>
        <taxon>Candidatus Izemoplasmatales</taxon>
        <taxon>Hujiaoplasmataceae</taxon>
        <taxon>Hujiaoplasma</taxon>
    </lineage>
</organism>
<reference evidence="2 3" key="1">
    <citation type="submission" date="2020-04" db="EMBL/GenBank/DDBJ databases">
        <authorList>
            <person name="Zheng R.K."/>
            <person name="Sun C.M."/>
        </authorList>
    </citation>
    <scope>NUCLEOTIDE SEQUENCE [LARGE SCALE GENOMIC DNA]</scope>
    <source>
        <strain evidence="3">zrk29</strain>
    </source>
</reference>
<dbReference type="EMBL" id="CP051151">
    <property type="protein sequence ID" value="QLY39882.1"/>
    <property type="molecule type" value="Genomic_DNA"/>
</dbReference>
<keyword evidence="3" id="KW-1185">Reference proteome</keyword>